<keyword evidence="3 9" id="KW-0813">Transport</keyword>
<comment type="subunit">
    <text evidence="9">NDH-1 is composed of 14 different subunits. Subunits NuoA, H, J, K, L, M, N constitute the membrane sector of the complex.</text>
</comment>
<evidence type="ECO:0000256" key="1">
    <source>
        <dbReference type="ARBA" id="ARBA00004141"/>
    </source>
</evidence>
<evidence type="ECO:0000256" key="9">
    <source>
        <dbReference type="HAMAP-Rule" id="MF_01456"/>
    </source>
</evidence>
<keyword evidence="6 9" id="KW-1133">Transmembrane helix</keyword>
<evidence type="ECO:0000313" key="11">
    <source>
        <dbReference type="Proteomes" id="UP001314181"/>
    </source>
</evidence>
<comment type="subcellular location">
    <subcellularLocation>
        <location evidence="9">Cell membrane</location>
        <topology evidence="9">Multi-pass membrane protein</topology>
    </subcellularLocation>
    <subcellularLocation>
        <location evidence="1">Membrane</location>
        <topology evidence="1">Multi-pass membrane protein</topology>
    </subcellularLocation>
</comment>
<dbReference type="EMBL" id="CAWVOK010000025">
    <property type="protein sequence ID" value="CAK8163198.1"/>
    <property type="molecule type" value="Genomic_DNA"/>
</dbReference>
<keyword evidence="8 9" id="KW-0472">Membrane</keyword>
<evidence type="ECO:0000256" key="2">
    <source>
        <dbReference type="ARBA" id="ARBA00010519"/>
    </source>
</evidence>
<keyword evidence="9" id="KW-0874">Quinone</keyword>
<keyword evidence="7 9" id="KW-0520">NAD</keyword>
<feature type="transmembrane region" description="Helical" evidence="9">
    <location>
        <begin position="88"/>
        <end position="112"/>
    </location>
</feature>
<dbReference type="PANTHER" id="PTHR11434:SF21">
    <property type="entry name" value="NADH DEHYDROGENASE SUBUNIT 4L-RELATED"/>
    <property type="match status" value="1"/>
</dbReference>
<gene>
    <name evidence="9 10" type="primary">nuoK</name>
    <name evidence="10" type="ORF">CAXC1_320003</name>
</gene>
<comment type="catalytic activity">
    <reaction evidence="9">
        <text>a quinone + NADH + 5 H(+)(in) = a quinol + NAD(+) + 4 H(+)(out)</text>
        <dbReference type="Rhea" id="RHEA:57888"/>
        <dbReference type="ChEBI" id="CHEBI:15378"/>
        <dbReference type="ChEBI" id="CHEBI:24646"/>
        <dbReference type="ChEBI" id="CHEBI:57540"/>
        <dbReference type="ChEBI" id="CHEBI:57945"/>
        <dbReference type="ChEBI" id="CHEBI:132124"/>
    </reaction>
</comment>
<comment type="function">
    <text evidence="9">NDH-1 shuttles electrons from NADH, via FMN and iron-sulfur (Fe-S) centers, to quinones in the respiratory chain. The immediate electron acceptor for the enzyme in this species is believed to be ubiquinone. Couples the redox reaction to proton translocation (for every two electrons transferred, four hydrogen ions are translocated across the cytoplasmic membrane), and thus conserves the redox energy in a proton gradient.</text>
</comment>
<evidence type="ECO:0000256" key="8">
    <source>
        <dbReference type="ARBA" id="ARBA00023136"/>
    </source>
</evidence>
<dbReference type="HAMAP" id="MF_01456">
    <property type="entry name" value="NDH1_NuoK"/>
    <property type="match status" value="1"/>
</dbReference>
<dbReference type="InterPro" id="IPR039428">
    <property type="entry name" value="NUOK/Mnh_C1-like"/>
</dbReference>
<evidence type="ECO:0000256" key="3">
    <source>
        <dbReference type="ARBA" id="ARBA00022448"/>
    </source>
</evidence>
<evidence type="ECO:0000256" key="7">
    <source>
        <dbReference type="ARBA" id="ARBA00023027"/>
    </source>
</evidence>
<protein>
    <recommendedName>
        <fullName evidence="9">NADH-quinone oxidoreductase subunit K</fullName>
        <ecNumber evidence="9">7.1.1.-</ecNumber>
    </recommendedName>
    <alternativeName>
        <fullName evidence="9">NADH dehydrogenase I subunit K</fullName>
    </alternativeName>
    <alternativeName>
        <fullName evidence="9">NDH-1 subunit K</fullName>
    </alternativeName>
</protein>
<evidence type="ECO:0000256" key="6">
    <source>
        <dbReference type="ARBA" id="ARBA00022989"/>
    </source>
</evidence>
<keyword evidence="9" id="KW-0830">Ubiquinone</keyword>
<keyword evidence="11" id="KW-1185">Reference proteome</keyword>
<dbReference type="NCBIfam" id="NF004320">
    <property type="entry name" value="PRK05715.1-2"/>
    <property type="match status" value="1"/>
</dbReference>
<feature type="transmembrane region" description="Helical" evidence="9">
    <location>
        <begin position="31"/>
        <end position="50"/>
    </location>
</feature>
<name>A0ABM9N8H5_9RICK</name>
<keyword evidence="9" id="KW-1003">Cell membrane</keyword>
<evidence type="ECO:0000313" key="10">
    <source>
        <dbReference type="EMBL" id="CAK8163198.1"/>
    </source>
</evidence>
<dbReference type="RefSeq" id="WP_338364200.1">
    <property type="nucleotide sequence ID" value="NZ_CAWVOK010000025.1"/>
</dbReference>
<dbReference type="Pfam" id="PF00420">
    <property type="entry name" value="Oxidored_q2"/>
    <property type="match status" value="1"/>
</dbReference>
<dbReference type="Gene3D" id="1.10.287.3510">
    <property type="match status" value="1"/>
</dbReference>
<dbReference type="InterPro" id="IPR001133">
    <property type="entry name" value="NADH_UbQ_OxRdtase_chain4L/K"/>
</dbReference>
<proteinExistence type="inferred from homology"/>
<dbReference type="Proteomes" id="UP001314181">
    <property type="component" value="Unassembled WGS sequence"/>
</dbReference>
<keyword evidence="5 9" id="KW-1278">Translocase</keyword>
<evidence type="ECO:0000256" key="5">
    <source>
        <dbReference type="ARBA" id="ARBA00022967"/>
    </source>
</evidence>
<feature type="transmembrane region" description="Helical" evidence="9">
    <location>
        <begin position="57"/>
        <end position="76"/>
    </location>
</feature>
<keyword evidence="4 9" id="KW-0812">Transmembrane</keyword>
<dbReference type="PANTHER" id="PTHR11434">
    <property type="entry name" value="NADH-UBIQUINONE OXIDOREDUCTASE SUBUNIT ND4L"/>
    <property type="match status" value="1"/>
</dbReference>
<dbReference type="EC" id="7.1.1.-" evidence="9"/>
<comment type="caution">
    <text evidence="10">The sequence shown here is derived from an EMBL/GenBank/DDBJ whole genome shotgun (WGS) entry which is preliminary data.</text>
</comment>
<evidence type="ECO:0000256" key="4">
    <source>
        <dbReference type="ARBA" id="ARBA00022692"/>
    </source>
</evidence>
<accession>A0ABM9N8H5</accession>
<sequence>MPSVSLLVQLSNDMSAFVSNPRIIAIPLNSLGAYSILSFCLFSIAVFGVLINSKNILVLLASIELIFLAAGINFASLSSFSGRAEGQVFSFFLLAIAAAKVAIGLGIIIVYYKKNSTITIEVDPSVE</sequence>
<reference evidence="10 11" key="1">
    <citation type="submission" date="2024-01" db="EMBL/GenBank/DDBJ databases">
        <authorList>
            <person name="Kunselman E."/>
        </authorList>
    </citation>
    <scope>NUCLEOTIDE SEQUENCE [LARGE SCALE GENOMIC DNA]</scope>
    <source>
        <strain evidence="10">2 abalone samples</strain>
    </source>
</reference>
<organism evidence="10 11">
    <name type="scientific">Candidatus Xenohaliotis californiensis</name>
    <dbReference type="NCBI Taxonomy" id="84677"/>
    <lineage>
        <taxon>Bacteria</taxon>
        <taxon>Pseudomonadati</taxon>
        <taxon>Pseudomonadota</taxon>
        <taxon>Alphaproteobacteria</taxon>
        <taxon>Rickettsiales</taxon>
        <taxon>Anaplasmataceae</taxon>
        <taxon>Candidatus Xenohaliotis</taxon>
    </lineage>
</organism>
<comment type="similarity">
    <text evidence="2 9">Belongs to the complex I subunit 4L family.</text>
</comment>